<dbReference type="Proteomes" id="UP001500897">
    <property type="component" value="Unassembled WGS sequence"/>
</dbReference>
<feature type="domain" description="Thiopeptide-type bacteriocin biosynthesis" evidence="1">
    <location>
        <begin position="25"/>
        <end position="255"/>
    </location>
</feature>
<reference evidence="2 3" key="1">
    <citation type="journal article" date="2019" name="Int. J. Syst. Evol. Microbiol.">
        <title>The Global Catalogue of Microorganisms (GCM) 10K type strain sequencing project: providing services to taxonomists for standard genome sequencing and annotation.</title>
        <authorList>
            <consortium name="The Broad Institute Genomics Platform"/>
            <consortium name="The Broad Institute Genome Sequencing Center for Infectious Disease"/>
            <person name="Wu L."/>
            <person name="Ma J."/>
        </authorList>
    </citation>
    <scope>NUCLEOTIDE SEQUENCE [LARGE SCALE GENOMIC DNA]</scope>
    <source>
        <strain evidence="2 3">JCM 14559</strain>
    </source>
</reference>
<evidence type="ECO:0000313" key="2">
    <source>
        <dbReference type="EMBL" id="GAA2084554.1"/>
    </source>
</evidence>
<dbReference type="RefSeq" id="WP_344549886.1">
    <property type="nucleotide sequence ID" value="NZ_BAAANS010000002.1"/>
</dbReference>
<protein>
    <recommendedName>
        <fullName evidence="1">Thiopeptide-type bacteriocin biosynthesis domain-containing protein</fullName>
    </recommendedName>
</protein>
<dbReference type="EMBL" id="BAAANS010000002">
    <property type="protein sequence ID" value="GAA2084554.1"/>
    <property type="molecule type" value="Genomic_DNA"/>
</dbReference>
<evidence type="ECO:0000313" key="3">
    <source>
        <dbReference type="Proteomes" id="UP001500897"/>
    </source>
</evidence>
<dbReference type="Pfam" id="PF14028">
    <property type="entry name" value="Lant_dehydr_C"/>
    <property type="match status" value="1"/>
</dbReference>
<comment type="caution">
    <text evidence="2">The sequence shown here is derived from an EMBL/GenBank/DDBJ whole genome shotgun (WGS) entry which is preliminary data.</text>
</comment>
<name>A0ABN2W7B9_9ACTN</name>
<dbReference type="InterPro" id="IPR023809">
    <property type="entry name" value="Thiopep_bacteriocin_synth_dom"/>
</dbReference>
<gene>
    <name evidence="2" type="ORF">GCM10009759_03690</name>
</gene>
<organism evidence="2 3">
    <name type="scientific">Kitasatospora saccharophila</name>
    <dbReference type="NCBI Taxonomy" id="407973"/>
    <lineage>
        <taxon>Bacteria</taxon>
        <taxon>Bacillati</taxon>
        <taxon>Actinomycetota</taxon>
        <taxon>Actinomycetes</taxon>
        <taxon>Kitasatosporales</taxon>
        <taxon>Streptomycetaceae</taxon>
        <taxon>Kitasatospora</taxon>
    </lineage>
</organism>
<evidence type="ECO:0000259" key="1">
    <source>
        <dbReference type="Pfam" id="PF14028"/>
    </source>
</evidence>
<sequence>MPTGTTAPATRQYLLRLATATPEVHVVRHLGPALARLEDSYAIGGWYFRRGADTWTLVCEAAARPGFAAEDPEREVLDLCLAVGMITSWKLTAHQPLTYSAGGVAGLPAASRWHHQDSRQVLAYLRAVHDGQPDRRDELFVLHSAAAMAGAALDRQGVADTWSRIADATAGGLWPAVTDESVRAAHTLLEDSAPEAGPGRPPAWSEVHTAYGRAVADLHDQGQLWGGRHTVLAAQLLGHADRLGVTDPARMAAAAATAALGLAARTEATR</sequence>
<accession>A0ABN2W7B9</accession>
<proteinExistence type="predicted"/>
<keyword evidence="3" id="KW-1185">Reference proteome</keyword>